<dbReference type="PIRSF" id="PIRSF000185">
    <property type="entry name" value="Glu_DH"/>
    <property type="match status" value="1"/>
</dbReference>
<feature type="binding site" evidence="7">
    <location>
        <position position="88"/>
    </location>
    <ligand>
        <name>substrate</name>
    </ligand>
</feature>
<dbReference type="CDD" id="cd05313">
    <property type="entry name" value="NAD_bind_2_Glu_DH"/>
    <property type="match status" value="1"/>
</dbReference>
<dbReference type="FunFam" id="1.10.285.10:FF:000001">
    <property type="entry name" value="Glutamate dehydrogenase"/>
    <property type="match status" value="1"/>
</dbReference>
<evidence type="ECO:0000256" key="4">
    <source>
        <dbReference type="ARBA" id="ARBA00023027"/>
    </source>
</evidence>
<evidence type="ECO:0000256" key="2">
    <source>
        <dbReference type="ARBA" id="ARBA00011643"/>
    </source>
</evidence>
<dbReference type="GO" id="GO:0004354">
    <property type="term" value="F:glutamate dehydrogenase (NADP+) activity"/>
    <property type="evidence" value="ECO:0007669"/>
    <property type="project" value="TreeGrafter"/>
</dbReference>
<dbReference type="InterPro" id="IPR006096">
    <property type="entry name" value="Glu/Leu/Phe/Val/Trp_DH_C"/>
</dbReference>
<organism evidence="11 12">
    <name type="scientific">Aureibaculum marinum</name>
    <dbReference type="NCBI Taxonomy" id="2487930"/>
    <lineage>
        <taxon>Bacteria</taxon>
        <taxon>Pseudomonadati</taxon>
        <taxon>Bacteroidota</taxon>
        <taxon>Flavobacteriia</taxon>
        <taxon>Flavobacteriales</taxon>
        <taxon>Flavobacteriaceae</taxon>
        <taxon>Aureibaculum</taxon>
    </lineage>
</organism>
<dbReference type="Gene3D" id="1.10.285.10">
    <property type="entry name" value="Glutamate Dehydrogenase, chain A, domain 3"/>
    <property type="match status" value="2"/>
</dbReference>
<dbReference type="AlphaFoldDB" id="A0A3N4NMV7"/>
<keyword evidence="12" id="KW-1185">Reference proteome</keyword>
<keyword evidence="4 7" id="KW-0520">NAD</keyword>
<evidence type="ECO:0000256" key="5">
    <source>
        <dbReference type="PIRNR" id="PIRNR000185"/>
    </source>
</evidence>
<comment type="caution">
    <text evidence="11">The sequence shown here is derived from an EMBL/GenBank/DDBJ whole genome shotgun (WGS) entry which is preliminary data.</text>
</comment>
<dbReference type="EMBL" id="RPFJ01000030">
    <property type="protein sequence ID" value="RPD93430.1"/>
    <property type="molecule type" value="Genomic_DNA"/>
</dbReference>
<evidence type="ECO:0000256" key="9">
    <source>
        <dbReference type="RuleBase" id="RU004417"/>
    </source>
</evidence>
<evidence type="ECO:0000259" key="10">
    <source>
        <dbReference type="SMART" id="SM00839"/>
    </source>
</evidence>
<dbReference type="FunFam" id="3.40.50.10860:FF:000002">
    <property type="entry name" value="Glutamate dehydrogenase"/>
    <property type="match status" value="1"/>
</dbReference>
<evidence type="ECO:0000256" key="7">
    <source>
        <dbReference type="PIRSR" id="PIRSR000185-2"/>
    </source>
</evidence>
<dbReference type="NCBIfam" id="NF006929">
    <property type="entry name" value="PRK09414.1"/>
    <property type="match status" value="1"/>
</dbReference>
<keyword evidence="7" id="KW-0547">Nucleotide-binding</keyword>
<dbReference type="SUPFAM" id="SSF53223">
    <property type="entry name" value="Aminoacid dehydrogenase-like, N-terminal domain"/>
    <property type="match status" value="1"/>
</dbReference>
<dbReference type="GO" id="GO:0005829">
    <property type="term" value="C:cytosol"/>
    <property type="evidence" value="ECO:0007669"/>
    <property type="project" value="TreeGrafter"/>
</dbReference>
<dbReference type="InterPro" id="IPR046346">
    <property type="entry name" value="Aminoacid_DH-like_N_sf"/>
</dbReference>
<comment type="similarity">
    <text evidence="1 5 9">Belongs to the Glu/Leu/Phe/Val dehydrogenases family.</text>
</comment>
<feature type="active site" description="Proton donor" evidence="6">
    <location>
        <position position="124"/>
    </location>
</feature>
<dbReference type="PANTHER" id="PTHR43571:SF1">
    <property type="entry name" value="NADP-SPECIFIC GLUTAMATE DEHYDROGENASE 1-RELATED"/>
    <property type="match status" value="1"/>
</dbReference>
<evidence type="ECO:0000256" key="3">
    <source>
        <dbReference type="ARBA" id="ARBA00023002"/>
    </source>
</evidence>
<comment type="subunit">
    <text evidence="2">Homohexamer.</text>
</comment>
<proteinExistence type="inferred from homology"/>
<dbReference type="PRINTS" id="PR00082">
    <property type="entry name" value="GLFDHDRGNASE"/>
</dbReference>
<evidence type="ECO:0000313" key="12">
    <source>
        <dbReference type="Proteomes" id="UP000270856"/>
    </source>
</evidence>
<dbReference type="Pfam" id="PF02812">
    <property type="entry name" value="ELFV_dehydrog_N"/>
    <property type="match status" value="1"/>
</dbReference>
<dbReference type="SUPFAM" id="SSF51735">
    <property type="entry name" value="NAD(P)-binding Rossmann-fold domains"/>
    <property type="match status" value="1"/>
</dbReference>
<dbReference type="InterPro" id="IPR033922">
    <property type="entry name" value="NAD_bind_Glu_DH"/>
</dbReference>
<dbReference type="Pfam" id="PF00208">
    <property type="entry name" value="ELFV_dehydrog"/>
    <property type="match status" value="1"/>
</dbReference>
<evidence type="ECO:0000313" key="11">
    <source>
        <dbReference type="EMBL" id="RPD93430.1"/>
    </source>
</evidence>
<feature type="binding site" evidence="7">
    <location>
        <position position="109"/>
    </location>
    <ligand>
        <name>substrate</name>
    </ligand>
</feature>
<dbReference type="SMART" id="SM00839">
    <property type="entry name" value="ELFV_dehydrog"/>
    <property type="match status" value="1"/>
</dbReference>
<keyword evidence="3 5" id="KW-0560">Oxidoreductase</keyword>
<name>A0A3N4NMV7_9FLAO</name>
<evidence type="ECO:0000256" key="6">
    <source>
        <dbReference type="PIRSR" id="PIRSR000185-1"/>
    </source>
</evidence>
<accession>A0A3N4NMV7</accession>
<feature type="domain" description="Glutamate/phenylalanine/leucine/valine/L-tryptophan dehydrogenase C-terminal" evidence="10">
    <location>
        <begin position="200"/>
        <end position="443"/>
    </location>
</feature>
<feature type="binding site" evidence="7">
    <location>
        <position position="238"/>
    </location>
    <ligand>
        <name>NAD(+)</name>
        <dbReference type="ChEBI" id="CHEBI:57540"/>
    </ligand>
</feature>
<feature type="binding site" evidence="7">
    <location>
        <position position="112"/>
    </location>
    <ligand>
        <name>substrate</name>
    </ligand>
</feature>
<dbReference type="InterPro" id="IPR033524">
    <property type="entry name" value="Glu/Leu/Phe/Val_DH_AS"/>
</dbReference>
<dbReference type="GO" id="GO:0000166">
    <property type="term" value="F:nucleotide binding"/>
    <property type="evidence" value="ECO:0007669"/>
    <property type="project" value="UniProtKB-KW"/>
</dbReference>
<dbReference type="InterPro" id="IPR014362">
    <property type="entry name" value="Glu_DH"/>
</dbReference>
<dbReference type="Gene3D" id="3.40.50.720">
    <property type="entry name" value="NAD(P)-binding Rossmann-like Domain"/>
    <property type="match status" value="1"/>
</dbReference>
<sequence length="445" mass="48766">MNVKAILNNLETKHPGEQEYLQAVREVLESIQTIYNENPQYGAAKIIERLVEPDRVFTFRISWVDDNGDVQVNLGYRVQFNNAIGPYKGGIRLHPSVNLSILKFLGFEQIFKNALTTLPMGGAKGGSDFNPKGKSDAEIMRFCQAFMLELWRVVGPNTDVPAGDIGTGGREIGYMYGMYKKLQQEHTGVFTGKGLNWGGSLIRPEATGFGATYFTNEILGTKNDSFKGKNVALSGFGNVTWGVALKVTELGGKVVTISGPDGYVYDEEGLNQEKISYLLELRASNNDIVSPYVQEFPEAKFFPGEKPWGVKCDIAMPCATQNELNQEDAQKIVANGVKYVAEVSNMGCTPDAIDVFHQNKVLYAPGKAVNAGGVAVSGLEMSQNAMKLNWTVEEVDDKLHQIMHSIHKACLKYGTEPDGYVNYVKGANIAGFIKVADAMMDLGVV</sequence>
<dbReference type="NCBIfam" id="NF010633">
    <property type="entry name" value="PRK14030.1"/>
    <property type="match status" value="1"/>
</dbReference>
<dbReference type="InterPro" id="IPR006095">
    <property type="entry name" value="Glu/Leu/Phe/Val/Trp_DH"/>
</dbReference>
<dbReference type="Proteomes" id="UP000270856">
    <property type="component" value="Unassembled WGS sequence"/>
</dbReference>
<feature type="binding site" evidence="7">
    <location>
        <position position="377"/>
    </location>
    <ligand>
        <name>substrate</name>
    </ligand>
</feature>
<dbReference type="PROSITE" id="PS00074">
    <property type="entry name" value="GLFV_DEHYDROGENASE"/>
    <property type="match status" value="1"/>
</dbReference>
<reference evidence="11 12" key="1">
    <citation type="submission" date="2018-11" db="EMBL/GenBank/DDBJ databases">
        <title>Aureibaculum marinum gen. nov., sp. nov., a member of the family Flavobacteriaceae isolated from the Bohai Sea.</title>
        <authorList>
            <person name="Ji X."/>
        </authorList>
    </citation>
    <scope>NUCLEOTIDE SEQUENCE [LARGE SCALE GENOMIC DNA]</scope>
    <source>
        <strain evidence="11 12">BH-SD17</strain>
    </source>
</reference>
<dbReference type="Gene3D" id="3.40.50.10860">
    <property type="entry name" value="Leucine Dehydrogenase, chain A, domain 1"/>
    <property type="match status" value="1"/>
</dbReference>
<dbReference type="RefSeq" id="WP_123898869.1">
    <property type="nucleotide sequence ID" value="NZ_RPFJ01000030.1"/>
</dbReference>
<dbReference type="OrthoDB" id="9803297at2"/>
<dbReference type="InterPro" id="IPR050724">
    <property type="entry name" value="Glu_Leu_Phe_Val_DH"/>
</dbReference>
<dbReference type="FunFam" id="3.40.50.720:FF:000030">
    <property type="entry name" value="Glutamate dehydrogenase"/>
    <property type="match status" value="1"/>
</dbReference>
<evidence type="ECO:0000256" key="1">
    <source>
        <dbReference type="ARBA" id="ARBA00006382"/>
    </source>
</evidence>
<gene>
    <name evidence="11" type="ORF">EGM88_13080</name>
</gene>
<feature type="site" description="Important for catalysis" evidence="8">
    <location>
        <position position="164"/>
    </location>
</feature>
<dbReference type="InterPro" id="IPR006097">
    <property type="entry name" value="Glu/Leu/Phe/Val/Trp_DH_dimer"/>
</dbReference>
<dbReference type="PANTHER" id="PTHR43571">
    <property type="entry name" value="NADP-SPECIFIC GLUTAMATE DEHYDROGENASE 1-RELATED"/>
    <property type="match status" value="1"/>
</dbReference>
<feature type="binding site" evidence="7">
    <location>
        <position position="207"/>
    </location>
    <ligand>
        <name>NAD(+)</name>
        <dbReference type="ChEBI" id="CHEBI:57540"/>
    </ligand>
</feature>
<feature type="binding site" evidence="7">
    <location>
        <position position="163"/>
    </location>
    <ligand>
        <name>substrate</name>
    </ligand>
</feature>
<protein>
    <recommendedName>
        <fullName evidence="5">Glutamate dehydrogenase</fullName>
    </recommendedName>
</protein>
<evidence type="ECO:0000256" key="8">
    <source>
        <dbReference type="PIRSR" id="PIRSR000185-3"/>
    </source>
</evidence>
<dbReference type="GO" id="GO:0006537">
    <property type="term" value="P:glutamate biosynthetic process"/>
    <property type="evidence" value="ECO:0007669"/>
    <property type="project" value="TreeGrafter"/>
</dbReference>
<dbReference type="InterPro" id="IPR036291">
    <property type="entry name" value="NAD(P)-bd_dom_sf"/>
</dbReference>